<name>A0A5R8KIC0_9BACT</name>
<accession>A0A5R8KIC0</accession>
<dbReference type="InterPro" id="IPR000873">
    <property type="entry name" value="AMP-dep_synth/lig_dom"/>
</dbReference>
<evidence type="ECO:0000313" key="2">
    <source>
        <dbReference type="EMBL" id="TLD72058.1"/>
    </source>
</evidence>
<dbReference type="SUPFAM" id="SSF56801">
    <property type="entry name" value="Acetyl-CoA synthetase-like"/>
    <property type="match status" value="1"/>
</dbReference>
<feature type="domain" description="AMP-dependent synthetase/ligase" evidence="1">
    <location>
        <begin position="161"/>
        <end position="329"/>
    </location>
</feature>
<keyword evidence="2" id="KW-0436">Ligase</keyword>
<sequence>MTPFLSSPLWDTAAPEFWQEWQIRRLRDYLAHRVLPYSAHYRKLFEANHLSVHDLRTLDDMRKIPFSSKVDLTVPREQQREFVLIPDEKSLKREPRVILTALLRGRNFVKDKLDAEFRPVLLTSTTGRSSDPVPFVYTKHDLANLETSGRRLMEVGRSQKDYRHVNMFPFAPHLAFWQTHYAGTAFGTFVLSTGGGKTIGTDGNINIVEKIQPDILIGMPTFVYHVLSQAVAENRHWPNLKRIVLGGEKTPAGLRAKLRDLCGQLGALGVYVISTYAFTEAKMAWPECPTLPHEGSSGFHLYPDLGIVELVDPQTGDPVPPGSPGEIVYTPLDSRGTVVLRYRTGDIASGGLTWEPCPHCGRNAPRLLGPISRVSERRTLHLDKVKGTLVDFNVLDHLLDDMRGLGAWQIELRKRHDDPLDCDEIHLHVHSENRTPQQESTLRQQLNRRFQEVTELTPNAIHFHTLEEMRTLLGVGKLLKEEKLADHRPKPTTAQAVSS</sequence>
<organism evidence="2 3">
    <name type="scientific">Phragmitibacter flavus</name>
    <dbReference type="NCBI Taxonomy" id="2576071"/>
    <lineage>
        <taxon>Bacteria</taxon>
        <taxon>Pseudomonadati</taxon>
        <taxon>Verrucomicrobiota</taxon>
        <taxon>Verrucomicrobiia</taxon>
        <taxon>Verrucomicrobiales</taxon>
        <taxon>Verrucomicrobiaceae</taxon>
        <taxon>Phragmitibacter</taxon>
    </lineage>
</organism>
<dbReference type="AlphaFoldDB" id="A0A5R8KIC0"/>
<comment type="caution">
    <text evidence="2">The sequence shown here is derived from an EMBL/GenBank/DDBJ whole genome shotgun (WGS) entry which is preliminary data.</text>
</comment>
<evidence type="ECO:0000313" key="3">
    <source>
        <dbReference type="Proteomes" id="UP000306196"/>
    </source>
</evidence>
<proteinExistence type="predicted"/>
<dbReference type="Gene3D" id="3.40.50.12780">
    <property type="entry name" value="N-terminal domain of ligase-like"/>
    <property type="match status" value="1"/>
</dbReference>
<dbReference type="PANTHER" id="PTHR43845">
    <property type="entry name" value="BLR5969 PROTEIN"/>
    <property type="match status" value="1"/>
</dbReference>
<gene>
    <name evidence="2" type="ORF">FEM03_04855</name>
</gene>
<dbReference type="GO" id="GO:0016874">
    <property type="term" value="F:ligase activity"/>
    <property type="evidence" value="ECO:0007669"/>
    <property type="project" value="UniProtKB-KW"/>
</dbReference>
<dbReference type="Pfam" id="PF00501">
    <property type="entry name" value="AMP-binding"/>
    <property type="match status" value="1"/>
</dbReference>
<dbReference type="EMBL" id="VAUV01000003">
    <property type="protein sequence ID" value="TLD72058.1"/>
    <property type="molecule type" value="Genomic_DNA"/>
</dbReference>
<dbReference type="InterPro" id="IPR042099">
    <property type="entry name" value="ANL_N_sf"/>
</dbReference>
<reference evidence="2 3" key="1">
    <citation type="submission" date="2019-05" db="EMBL/GenBank/DDBJ databases">
        <title>Verrucobacter flavum gen. nov., sp. nov. a new member of the family Verrucomicrobiaceae.</title>
        <authorList>
            <person name="Szuroczki S."/>
            <person name="Abbaszade G."/>
            <person name="Szabo A."/>
            <person name="Felfoldi T."/>
            <person name="Schumann P."/>
            <person name="Boka K."/>
            <person name="Keki Z."/>
            <person name="Toumi M."/>
            <person name="Toth E."/>
        </authorList>
    </citation>
    <scope>NUCLEOTIDE SEQUENCE [LARGE SCALE GENOMIC DNA]</scope>
    <source>
        <strain evidence="2 3">MG-N-17</strain>
    </source>
</reference>
<protein>
    <submittedName>
        <fullName evidence="2">Phenylacetate--CoA ligase</fullName>
    </submittedName>
</protein>
<keyword evidence="3" id="KW-1185">Reference proteome</keyword>
<evidence type="ECO:0000259" key="1">
    <source>
        <dbReference type="Pfam" id="PF00501"/>
    </source>
</evidence>
<dbReference type="RefSeq" id="WP_138085061.1">
    <property type="nucleotide sequence ID" value="NZ_VAUV01000003.1"/>
</dbReference>
<dbReference type="PANTHER" id="PTHR43845:SF1">
    <property type="entry name" value="BLR5969 PROTEIN"/>
    <property type="match status" value="1"/>
</dbReference>
<dbReference type="Proteomes" id="UP000306196">
    <property type="component" value="Unassembled WGS sequence"/>
</dbReference>
<dbReference type="OrthoDB" id="580775at2"/>